<reference evidence="2 3" key="1">
    <citation type="submission" date="2020-03" db="EMBL/GenBank/DDBJ databases">
        <title>Vagococcus sp. nov., isolated from beetles.</title>
        <authorList>
            <person name="Hyun D.-W."/>
            <person name="Bae J.-W."/>
        </authorList>
    </citation>
    <scope>NUCLEOTIDE SEQUENCE [LARGE SCALE GENOMIC DNA]</scope>
    <source>
        <strain evidence="2 3">HDW17B</strain>
    </source>
</reference>
<evidence type="ECO:0000313" key="2">
    <source>
        <dbReference type="EMBL" id="QIL48068.1"/>
    </source>
</evidence>
<evidence type="ECO:0000313" key="3">
    <source>
        <dbReference type="Proteomes" id="UP000501747"/>
    </source>
</evidence>
<dbReference type="KEGG" id="vhy:G7082_05860"/>
<protein>
    <submittedName>
        <fullName evidence="2">Uncharacterized protein</fullName>
    </submittedName>
</protein>
<keyword evidence="3" id="KW-1185">Reference proteome</keyword>
<proteinExistence type="predicted"/>
<feature type="transmembrane region" description="Helical" evidence="1">
    <location>
        <begin position="78"/>
        <end position="104"/>
    </location>
</feature>
<dbReference type="EMBL" id="CP049887">
    <property type="protein sequence ID" value="QIL48068.1"/>
    <property type="molecule type" value="Genomic_DNA"/>
</dbReference>
<dbReference type="AlphaFoldDB" id="A0A6G8ASL5"/>
<organism evidence="2 3">
    <name type="scientific">Vagococcus hydrophili</name>
    <dbReference type="NCBI Taxonomy" id="2714947"/>
    <lineage>
        <taxon>Bacteria</taxon>
        <taxon>Bacillati</taxon>
        <taxon>Bacillota</taxon>
        <taxon>Bacilli</taxon>
        <taxon>Lactobacillales</taxon>
        <taxon>Enterococcaceae</taxon>
        <taxon>Vagococcus</taxon>
    </lineage>
</organism>
<sequence>MEFEPCETPLLDEICSKFRYLAFLEGRKNHINEFDQKIDNKKKQYMTFMLSMTTIVPSIVFGFLLFGIGINFPNTPEFLFNILAILFFVPFIVTFIFFCQFVSYNSNKGHLKYKGFPDYSNSFYSKLFGLQKRWEAKLKNDQELKYLVDERQCLDYMLYTEEVVNKIYDNGEIHKNYASVYTLTWLYIYLTTGRASSAKEAINLFESEEQQARANGMKSRNYKNWQSVQETMKKTLTMYDEMYL</sequence>
<keyword evidence="1" id="KW-1133">Transmembrane helix</keyword>
<feature type="transmembrane region" description="Helical" evidence="1">
    <location>
        <begin position="47"/>
        <end position="72"/>
    </location>
</feature>
<dbReference type="RefSeq" id="WP_166034216.1">
    <property type="nucleotide sequence ID" value="NZ_CP049887.1"/>
</dbReference>
<name>A0A6G8ASL5_9ENTE</name>
<evidence type="ECO:0000256" key="1">
    <source>
        <dbReference type="SAM" id="Phobius"/>
    </source>
</evidence>
<keyword evidence="1" id="KW-0812">Transmembrane</keyword>
<accession>A0A6G8ASL5</accession>
<gene>
    <name evidence="2" type="ORF">G7082_05860</name>
</gene>
<dbReference type="Proteomes" id="UP000501747">
    <property type="component" value="Chromosome"/>
</dbReference>
<keyword evidence="1" id="KW-0472">Membrane</keyword>